<comment type="caution">
    <text evidence="2">The sequence shown here is derived from an EMBL/GenBank/DDBJ whole genome shotgun (WGS) entry which is preliminary data.</text>
</comment>
<name>A0AAW0CVQ8_9AGAR</name>
<dbReference type="InterPro" id="IPR046366">
    <property type="entry name" value="MPAB"/>
</dbReference>
<dbReference type="PANTHER" id="PTHR36124:SF1">
    <property type="entry name" value="ER-BOUND OXYGENASE MPAB_MPAB'_RUBBER OXYGENASE CATALYTIC DOMAIN-CONTAINING PROTEIN"/>
    <property type="match status" value="1"/>
</dbReference>
<organism evidence="2 3">
    <name type="scientific">Paramarasmius palmivorus</name>
    <dbReference type="NCBI Taxonomy" id="297713"/>
    <lineage>
        <taxon>Eukaryota</taxon>
        <taxon>Fungi</taxon>
        <taxon>Dikarya</taxon>
        <taxon>Basidiomycota</taxon>
        <taxon>Agaricomycotina</taxon>
        <taxon>Agaricomycetes</taxon>
        <taxon>Agaricomycetidae</taxon>
        <taxon>Agaricales</taxon>
        <taxon>Marasmiineae</taxon>
        <taxon>Marasmiaceae</taxon>
        <taxon>Paramarasmius</taxon>
    </lineage>
</organism>
<dbReference type="GO" id="GO:0016491">
    <property type="term" value="F:oxidoreductase activity"/>
    <property type="evidence" value="ECO:0007669"/>
    <property type="project" value="InterPro"/>
</dbReference>
<accession>A0AAW0CVQ8</accession>
<dbReference type="Proteomes" id="UP001383192">
    <property type="component" value="Unassembled WGS sequence"/>
</dbReference>
<feature type="domain" description="ER-bound oxygenase mpaB/mpaB'/Rubber oxygenase catalytic" evidence="1">
    <location>
        <begin position="70"/>
        <end position="239"/>
    </location>
</feature>
<proteinExistence type="predicted"/>
<dbReference type="InterPro" id="IPR018713">
    <property type="entry name" value="MPAB/Lcp_cat_dom"/>
</dbReference>
<reference evidence="2 3" key="1">
    <citation type="submission" date="2024-01" db="EMBL/GenBank/DDBJ databases">
        <title>A draft genome for a cacao thread blight-causing isolate of Paramarasmius palmivorus.</title>
        <authorList>
            <person name="Baruah I.K."/>
            <person name="Bukari Y."/>
            <person name="Amoako-Attah I."/>
            <person name="Meinhardt L.W."/>
            <person name="Bailey B.A."/>
            <person name="Cohen S.P."/>
        </authorList>
    </citation>
    <scope>NUCLEOTIDE SEQUENCE [LARGE SCALE GENOMIC DNA]</scope>
    <source>
        <strain evidence="2 3">GH-12</strain>
    </source>
</reference>
<dbReference type="EMBL" id="JAYKXP010000030">
    <property type="protein sequence ID" value="KAK7042908.1"/>
    <property type="molecule type" value="Genomic_DNA"/>
</dbReference>
<gene>
    <name evidence="2" type="ORF">VNI00_008644</name>
</gene>
<sequence>MYTYGPKYAAGALTPEDAQKIMGIVTRYEMPLILEYALAFALFKTYAIPSISKLLAATKELKSDESISKRYADTSILISTWVQCPISGYVEATSEKPLQDPRASLAIARVNYLHSRYNIKNDDYLYTLALFMFEPSRWASKYGWRPLSPLESYAMYLFWVEIGNRMGIKDIPDTEEGFKAWVEEYESKHMRPAQTNHDVATYTTNELIYPIPEAFGLKNLARKMSIAVLDENVRVAMMFCAWNVKYFHLPRPSCWVYSQISVPLPQFKEGEEPLMTPGYFQPRPWYKPLPTTWAGWTWNWVLVKLGKYAEMPSEKFEAGGYRLDGMGPLKYEHAGREEVYRMAEKMLGCPVNKAWKVPPKGK</sequence>
<dbReference type="Pfam" id="PF09995">
    <property type="entry name" value="MPAB_Lcp_cat"/>
    <property type="match status" value="1"/>
</dbReference>
<evidence type="ECO:0000259" key="1">
    <source>
        <dbReference type="Pfam" id="PF09995"/>
    </source>
</evidence>
<evidence type="ECO:0000313" key="2">
    <source>
        <dbReference type="EMBL" id="KAK7042908.1"/>
    </source>
</evidence>
<evidence type="ECO:0000313" key="3">
    <source>
        <dbReference type="Proteomes" id="UP001383192"/>
    </source>
</evidence>
<protein>
    <recommendedName>
        <fullName evidence="1">ER-bound oxygenase mpaB/mpaB'/Rubber oxygenase catalytic domain-containing protein</fullName>
    </recommendedName>
</protein>
<keyword evidence="3" id="KW-1185">Reference proteome</keyword>
<dbReference type="PANTHER" id="PTHR36124">
    <property type="match status" value="1"/>
</dbReference>
<dbReference type="AlphaFoldDB" id="A0AAW0CVQ8"/>